<dbReference type="InterPro" id="IPR012337">
    <property type="entry name" value="RNaseH-like_sf"/>
</dbReference>
<gene>
    <name evidence="2" type="ORF">MEDL_7351</name>
</gene>
<evidence type="ECO:0000259" key="1">
    <source>
        <dbReference type="PROSITE" id="PS50994"/>
    </source>
</evidence>
<feature type="domain" description="Integrase catalytic" evidence="1">
    <location>
        <begin position="212"/>
        <end position="399"/>
    </location>
</feature>
<dbReference type="OrthoDB" id="6134615at2759"/>
<sequence>MYQSEIKREKSRYSTLLCNQIEEENTTFWHRLQRVFVLHKSNTCNCLDPKICFKDEKRQMQYWKSVNIQRIESCRNELDKIYSKETLLRCFEAINEHKRNNLQRQIGLFISQDGILCCRGRLENADISESARLPILLPRVEELTRFFIEKIHKEQLHCGVSQTLSKVRHGFWIPQGRSTVRQVLRHCLICRKHEGGPYRMPDMPPFPKSRVSQSTPFSSTGLDYLGPLITKSNGENSKRWICLFTCLVTRAIHLEVINDMTTEEFIYAFRRFISARGTPSTIISDNATQFKLGSETLKSVWNHVIKSEDVQNFTMNKGLCWKFITELAPWMGDFYERLVGVVKRSLRKSLNKRLITDVQMRTIIKEIEAVVNSRPLIYVGEDINSKITLTPSHSLTLNPTTGIPDVDFDLDDPDYSPLESSKEKLLKAWKKGQKLLDSFWNLWRNEYLLSLRERTQTKLKSCRVQSSFLPQIGDVVLIKDNLPRSTWRMGK</sequence>
<dbReference type="Pfam" id="PF17921">
    <property type="entry name" value="Integrase_H2C2"/>
    <property type="match status" value="1"/>
</dbReference>
<dbReference type="SUPFAM" id="SSF53098">
    <property type="entry name" value="Ribonuclease H-like"/>
    <property type="match status" value="1"/>
</dbReference>
<dbReference type="EMBL" id="CAJPWZ010000380">
    <property type="protein sequence ID" value="CAG2192198.1"/>
    <property type="molecule type" value="Genomic_DNA"/>
</dbReference>
<dbReference type="InterPro" id="IPR036397">
    <property type="entry name" value="RNaseH_sf"/>
</dbReference>
<protein>
    <recommendedName>
        <fullName evidence="1">Integrase catalytic domain-containing protein</fullName>
    </recommendedName>
</protein>
<dbReference type="PROSITE" id="PS50994">
    <property type="entry name" value="INTEGRASE"/>
    <property type="match status" value="1"/>
</dbReference>
<dbReference type="PANTHER" id="PTHR47331:SF1">
    <property type="entry name" value="GAG-LIKE PROTEIN"/>
    <property type="match status" value="1"/>
</dbReference>
<dbReference type="PANTHER" id="PTHR47331">
    <property type="entry name" value="PHD-TYPE DOMAIN-CONTAINING PROTEIN"/>
    <property type="match status" value="1"/>
</dbReference>
<dbReference type="Proteomes" id="UP000683360">
    <property type="component" value="Unassembled WGS sequence"/>
</dbReference>
<dbReference type="Gene3D" id="3.30.420.10">
    <property type="entry name" value="Ribonuclease H-like superfamily/Ribonuclease H"/>
    <property type="match status" value="1"/>
</dbReference>
<dbReference type="InterPro" id="IPR001584">
    <property type="entry name" value="Integrase_cat-core"/>
</dbReference>
<dbReference type="Pfam" id="PF18701">
    <property type="entry name" value="DUF5641"/>
    <property type="match status" value="1"/>
</dbReference>
<accession>A0A8S3QED1</accession>
<proteinExistence type="predicted"/>
<evidence type="ECO:0000313" key="2">
    <source>
        <dbReference type="EMBL" id="CAG2192198.1"/>
    </source>
</evidence>
<dbReference type="Gene3D" id="1.10.340.70">
    <property type="match status" value="1"/>
</dbReference>
<dbReference type="AlphaFoldDB" id="A0A8S3QED1"/>
<dbReference type="GO" id="GO:0015074">
    <property type="term" value="P:DNA integration"/>
    <property type="evidence" value="ECO:0007669"/>
    <property type="project" value="InterPro"/>
</dbReference>
<comment type="caution">
    <text evidence="2">The sequence shown here is derived from an EMBL/GenBank/DDBJ whole genome shotgun (WGS) entry which is preliminary data.</text>
</comment>
<dbReference type="InterPro" id="IPR040676">
    <property type="entry name" value="DUF5641"/>
</dbReference>
<keyword evidence="3" id="KW-1185">Reference proteome</keyword>
<dbReference type="GO" id="GO:0003676">
    <property type="term" value="F:nucleic acid binding"/>
    <property type="evidence" value="ECO:0007669"/>
    <property type="project" value="InterPro"/>
</dbReference>
<dbReference type="InterPro" id="IPR041588">
    <property type="entry name" value="Integrase_H2C2"/>
</dbReference>
<organism evidence="2 3">
    <name type="scientific">Mytilus edulis</name>
    <name type="common">Blue mussel</name>
    <dbReference type="NCBI Taxonomy" id="6550"/>
    <lineage>
        <taxon>Eukaryota</taxon>
        <taxon>Metazoa</taxon>
        <taxon>Spiralia</taxon>
        <taxon>Lophotrochozoa</taxon>
        <taxon>Mollusca</taxon>
        <taxon>Bivalvia</taxon>
        <taxon>Autobranchia</taxon>
        <taxon>Pteriomorphia</taxon>
        <taxon>Mytilida</taxon>
        <taxon>Mytiloidea</taxon>
        <taxon>Mytilidae</taxon>
        <taxon>Mytilinae</taxon>
        <taxon>Mytilus</taxon>
    </lineage>
</organism>
<name>A0A8S3QED1_MYTED</name>
<reference evidence="2" key="1">
    <citation type="submission" date="2021-03" db="EMBL/GenBank/DDBJ databases">
        <authorList>
            <person name="Bekaert M."/>
        </authorList>
    </citation>
    <scope>NUCLEOTIDE SEQUENCE</scope>
</reference>
<evidence type="ECO:0000313" key="3">
    <source>
        <dbReference type="Proteomes" id="UP000683360"/>
    </source>
</evidence>